<evidence type="ECO:0000313" key="1">
    <source>
        <dbReference type="EMBL" id="ETR68960.1"/>
    </source>
</evidence>
<dbReference type="EMBL" id="ATBP01000783">
    <property type="protein sequence ID" value="ETR68960.1"/>
    <property type="molecule type" value="Genomic_DNA"/>
</dbReference>
<feature type="non-terminal residue" evidence="1">
    <location>
        <position position="1427"/>
    </location>
</feature>
<dbReference type="SUPFAM" id="SSF49899">
    <property type="entry name" value="Concanavalin A-like lectins/glucanases"/>
    <property type="match status" value="1"/>
</dbReference>
<sequence length="1427" mass="152968">TIMKIAASDVSAFAGINGPNDSPTAIGFGFENMGFGLTIANSAIEDDDRSWLAMKAMSDSPRFYAPGMDQVTIEANNIGVYINKTLVGDETYNVMDFSEKPMDLNVGEETIILDFDGDKEEFLSIEGSMHVNLFNFVTIDGNLAFEKFTQYVTLDNSYEVAVDMLTLGASDVNAFAGINGPADNENAIGFQLNDLNLGLALIRPYDTNDDRSWVSLKATAGKTGFISNIDGVDITADALEVNINKAATDESLVDWSVNPLNLYTGNNQTMTIDMDSDKGEIMSIEGHMTLNLFDFFHLESNIAFESFTQEISASYNDGSTNSTYMDMLTVGINNANAFVGVGGPGNSDGAIGFNLSDVNLGLAIMTAPDWNDTQYISMKAIVGEASFVGVEGLTVAVSDMMIGINQVKGDTDHAHFVDNPLSINTGDGTTIDIDFDGSRGELLIIEAQAELNVFDFFHVKANLAFEKFTRTLDLVEAETFNTYSHEADMLTIGASDIEAFVGVGGPADSGDAIGFTISNVDFALALSTLVEYPGDKYFSLKATAGAASFIGVDGLDIGVDDLTVSINDMTKSATNVEDYANFKDNSLAVNIGNNKTMTLDFDGNKGRLLSINGTMSLNLFDFFSVSGSLSFTKFSRKDLLIYDVNQNELTTDVDVLAVAGSDLDAFVGLGGKDDGFGFSLSDVSFGLALMNSLDYDASATSFKANVGAAEFVGIPGITIGASDVNVEINQGNIDNDTAIAHLKTDPLNLKAGDDTITLDYDGSSGHPIMRITGHFSLNLFDFFTVEADLGFEKQIKEIDTYYYDNETKYTSDMDILSVGAKDVDAFIGINGPAAQPGAIGLSLSDVDFGLAFMDAKEWDAQYISVKADIGSVGIVGVEGLTLESTNLQFRLNEVINDEDVAHLVDNPLVIKTGTEDADIITLDYDSKKGRFLRAEGALKMGIADFIINGSFSVENGGNNKLLIGAAGGDIFLGKGEAPYNDGNDMGVLVNDTQFGLILSPEYKLNMDFSDSSGWLLAGEDEYFSEGELILTPNKAFQKGAALYNNYEIPTANSFITEFRYYSGDGSGGDGIVFFLVDGDTEELVPGNFGGSLGYSDNNVNPDSSGLDNGWLGIGFDEYGYFASKNDQDDGFSSGQQPGIVYRGSDGKGYPYAGIYQLKDKIDGGWRNVQIFFDKEYNRVITKLDYDDDGIYDVSSYLNRISSNKFDDLPETFKFGFAGSCGGATNLHKIDYVKINSITPESRSKMSLFAQGQAAIIGVPDVTIAGKLQLMMNTAGVIDETITLPDPNNPETTLSIPIKYDDNIPIGLAGTLDLNILNSVTMSGGFAFNKLDNKLIIGASELELFMGKGPAKIDGEINPDASGLLLHECRLGMVIYDSESYAVDASGTATILGIKNLDLSGSLGFQLNTTGEDIAETILVPLPDGSLS</sequence>
<feature type="non-terminal residue" evidence="1">
    <location>
        <position position="1"/>
    </location>
</feature>
<dbReference type="Gene3D" id="2.60.120.200">
    <property type="match status" value="1"/>
</dbReference>
<name>A0A1V1P2B6_9BACT</name>
<protein>
    <submittedName>
        <fullName evidence="1">Uncharacterized protein</fullName>
    </submittedName>
</protein>
<evidence type="ECO:0000313" key="2">
    <source>
        <dbReference type="Proteomes" id="UP000189670"/>
    </source>
</evidence>
<organism evidence="1 2">
    <name type="scientific">Candidatus Magnetoglobus multicellularis str. Araruama</name>
    <dbReference type="NCBI Taxonomy" id="890399"/>
    <lineage>
        <taxon>Bacteria</taxon>
        <taxon>Pseudomonadati</taxon>
        <taxon>Thermodesulfobacteriota</taxon>
        <taxon>Desulfobacteria</taxon>
        <taxon>Desulfobacterales</taxon>
        <taxon>Desulfobacteraceae</taxon>
        <taxon>Candidatus Magnetoglobus</taxon>
    </lineage>
</organism>
<gene>
    <name evidence="1" type="ORF">OMM_10018</name>
</gene>
<accession>A0A1V1P2B6</accession>
<proteinExistence type="predicted"/>
<dbReference type="InterPro" id="IPR013320">
    <property type="entry name" value="ConA-like_dom_sf"/>
</dbReference>
<dbReference type="Proteomes" id="UP000189670">
    <property type="component" value="Unassembled WGS sequence"/>
</dbReference>
<reference evidence="2" key="1">
    <citation type="submission" date="2012-11" db="EMBL/GenBank/DDBJ databases">
        <authorList>
            <person name="Lucero-Rivera Y.E."/>
            <person name="Tovar-Ramirez D."/>
        </authorList>
    </citation>
    <scope>NUCLEOTIDE SEQUENCE [LARGE SCALE GENOMIC DNA]</scope>
    <source>
        <strain evidence="2">Araruama</strain>
    </source>
</reference>
<comment type="caution">
    <text evidence="1">The sequence shown here is derived from an EMBL/GenBank/DDBJ whole genome shotgun (WGS) entry which is preliminary data.</text>
</comment>